<accession>A0AAW5ZNU8</accession>
<dbReference type="Gene3D" id="3.30.530.20">
    <property type="match status" value="1"/>
</dbReference>
<name>A0AAW5ZNU8_RALSL</name>
<comment type="caution">
    <text evidence="1">The sequence shown here is derived from an EMBL/GenBank/DDBJ whole genome shotgun (WGS) entry which is preliminary data.</text>
</comment>
<protein>
    <submittedName>
        <fullName evidence="1">DUF1857 family protein</fullName>
    </submittedName>
</protein>
<dbReference type="Pfam" id="PF08982">
    <property type="entry name" value="AtaL"/>
    <property type="match status" value="1"/>
</dbReference>
<dbReference type="CDD" id="cd08863">
    <property type="entry name" value="SRPBCC_DUF1857"/>
    <property type="match status" value="1"/>
</dbReference>
<dbReference type="InterPro" id="IPR015075">
    <property type="entry name" value="AtaL"/>
</dbReference>
<dbReference type="RefSeq" id="WP_042591381.1">
    <property type="nucleotide sequence ID" value="NZ_CDLW01000001.1"/>
</dbReference>
<dbReference type="EMBL" id="JAIVFG010000014">
    <property type="protein sequence ID" value="MDB0571183.1"/>
    <property type="molecule type" value="Genomic_DNA"/>
</dbReference>
<proteinExistence type="predicted"/>
<reference evidence="1" key="1">
    <citation type="submission" date="2021-09" db="EMBL/GenBank/DDBJ databases">
        <title>Genomic analysis of Ralstonia spp.</title>
        <authorList>
            <person name="Aburjaile F."/>
            <person name="Ariute J.C."/>
            <person name="Pais A.K.L."/>
            <person name="Albuquerque G.M.R."/>
            <person name="Silva A.M.F."/>
            <person name="Brenig B."/>
            <person name="Azevedo V."/>
            <person name="Matiuzzi M."/>
            <person name="Ramos R."/>
            <person name="Goes-Neto A."/>
            <person name="Soares S."/>
            <person name="Iseppon A.M.B."/>
            <person name="Souza E."/>
            <person name="Gama M."/>
        </authorList>
    </citation>
    <scope>NUCLEOTIDE SEQUENCE</scope>
    <source>
        <strain evidence="1">CCRMRs91</strain>
    </source>
</reference>
<dbReference type="SUPFAM" id="SSF55961">
    <property type="entry name" value="Bet v1-like"/>
    <property type="match status" value="1"/>
</dbReference>
<evidence type="ECO:0000313" key="1">
    <source>
        <dbReference type="EMBL" id="MDB0571183.1"/>
    </source>
</evidence>
<dbReference type="AlphaFoldDB" id="A0AAW5ZNU8"/>
<evidence type="ECO:0000313" key="2">
    <source>
        <dbReference type="Proteomes" id="UP001144050"/>
    </source>
</evidence>
<gene>
    <name evidence="1" type="ORF">LBW59_10425</name>
</gene>
<sequence>MRFEHLVEVNDPLNPLMEALTLNQIWQGLVLRVLEPTEFVEGLDEGIITAQGDGWVERELRFGKACIRDRVTLEPHSRVTYTTAATGEHAGGSLTMTIETSEANAAFIRFVYDTTLPSADETGDTRYAEIVKSAYREADIDTVRRIREFAATGRLG</sequence>
<dbReference type="Proteomes" id="UP001144050">
    <property type="component" value="Unassembled WGS sequence"/>
</dbReference>
<dbReference type="InterPro" id="IPR023393">
    <property type="entry name" value="START-like_dom_sf"/>
</dbReference>
<organism evidence="1 2">
    <name type="scientific">Ralstonia solanacearum</name>
    <name type="common">Pseudomonas solanacearum</name>
    <dbReference type="NCBI Taxonomy" id="305"/>
    <lineage>
        <taxon>Bacteria</taxon>
        <taxon>Pseudomonadati</taxon>
        <taxon>Pseudomonadota</taxon>
        <taxon>Betaproteobacteria</taxon>
        <taxon>Burkholderiales</taxon>
        <taxon>Burkholderiaceae</taxon>
        <taxon>Ralstonia</taxon>
        <taxon>Ralstonia solanacearum species complex</taxon>
    </lineage>
</organism>